<evidence type="ECO:0000313" key="2">
    <source>
        <dbReference type="Proteomes" id="UP000325273"/>
    </source>
</evidence>
<sequence length="68" mass="7779">MDLMRAALLPGKQPRIVVPEPRQREVMLLTEQPASSDDRGKHHRGFGVEFHEAECGVRNRETRKTKNA</sequence>
<comment type="caution">
    <text evidence="1">The sequence shown here is derived from an EMBL/GenBank/DDBJ whole genome shotgun (WGS) entry which is preliminary data.</text>
</comment>
<dbReference type="AlphaFoldDB" id="A0A5B0GMX3"/>
<evidence type="ECO:0000313" key="1">
    <source>
        <dbReference type="EMBL" id="KAA1004091.1"/>
    </source>
</evidence>
<reference evidence="1 2" key="1">
    <citation type="submission" date="2019-08" db="EMBL/GenBank/DDBJ databases">
        <title>Paraburkholderia sp. DCY113.</title>
        <authorList>
            <person name="Kang J."/>
        </authorList>
    </citation>
    <scope>NUCLEOTIDE SEQUENCE [LARGE SCALE GENOMIC DNA]</scope>
    <source>
        <strain evidence="1 2">DCY113</strain>
    </source>
</reference>
<name>A0A5B0GMX3_9BURK</name>
<dbReference type="EMBL" id="VTUZ01000030">
    <property type="protein sequence ID" value="KAA1004091.1"/>
    <property type="molecule type" value="Genomic_DNA"/>
</dbReference>
<dbReference type="RefSeq" id="WP_149674072.1">
    <property type="nucleotide sequence ID" value="NZ_VTUZ01000030.1"/>
</dbReference>
<dbReference type="Proteomes" id="UP000325273">
    <property type="component" value="Unassembled WGS sequence"/>
</dbReference>
<organism evidence="1 2">
    <name type="scientific">Paraburkholderia panacisoli</name>
    <dbReference type="NCBI Taxonomy" id="2603818"/>
    <lineage>
        <taxon>Bacteria</taxon>
        <taxon>Pseudomonadati</taxon>
        <taxon>Pseudomonadota</taxon>
        <taxon>Betaproteobacteria</taxon>
        <taxon>Burkholderiales</taxon>
        <taxon>Burkholderiaceae</taxon>
        <taxon>Paraburkholderia</taxon>
    </lineage>
</organism>
<keyword evidence="2" id="KW-1185">Reference proteome</keyword>
<protein>
    <submittedName>
        <fullName evidence="1">Uncharacterized protein</fullName>
    </submittedName>
</protein>
<proteinExistence type="predicted"/>
<accession>A0A5B0GMX3</accession>
<gene>
    <name evidence="1" type="ORF">FVF58_33720</name>
</gene>